<feature type="transmembrane region" description="Helical" evidence="7">
    <location>
        <begin position="154"/>
        <end position="171"/>
    </location>
</feature>
<dbReference type="Pfam" id="PF00664">
    <property type="entry name" value="ABC_membrane"/>
    <property type="match status" value="1"/>
</dbReference>
<keyword evidence="11" id="KW-1185">Reference proteome</keyword>
<dbReference type="Proteomes" id="UP000626697">
    <property type="component" value="Unassembled WGS sequence"/>
</dbReference>
<dbReference type="SMART" id="SM00382">
    <property type="entry name" value="AAA"/>
    <property type="match status" value="1"/>
</dbReference>
<evidence type="ECO:0000256" key="5">
    <source>
        <dbReference type="ARBA" id="ARBA00022989"/>
    </source>
</evidence>
<dbReference type="InterPro" id="IPR003439">
    <property type="entry name" value="ABC_transporter-like_ATP-bd"/>
</dbReference>
<accession>A0ABR6CNL4</accession>
<protein>
    <submittedName>
        <fullName evidence="10">ATP-binding cassette subfamily B protein/subfamily B ATP-binding cassette protein MsbA</fullName>
        <ecNumber evidence="10">3.6.3.-</ecNumber>
    </submittedName>
</protein>
<dbReference type="InterPro" id="IPR011527">
    <property type="entry name" value="ABC1_TM_dom"/>
</dbReference>
<feature type="transmembrane region" description="Helical" evidence="7">
    <location>
        <begin position="76"/>
        <end position="96"/>
    </location>
</feature>
<gene>
    <name evidence="10" type="ORF">HNP81_001533</name>
</gene>
<dbReference type="CDD" id="cd07346">
    <property type="entry name" value="ABC_6TM_exporters"/>
    <property type="match status" value="1"/>
</dbReference>
<dbReference type="InterPro" id="IPR036640">
    <property type="entry name" value="ABC1_TM_sf"/>
</dbReference>
<evidence type="ECO:0000313" key="11">
    <source>
        <dbReference type="Proteomes" id="UP000626697"/>
    </source>
</evidence>
<dbReference type="SUPFAM" id="SSF52540">
    <property type="entry name" value="P-loop containing nucleoside triphosphate hydrolases"/>
    <property type="match status" value="1"/>
</dbReference>
<dbReference type="Gene3D" id="1.20.1560.10">
    <property type="entry name" value="ABC transporter type 1, transmembrane domain"/>
    <property type="match status" value="1"/>
</dbReference>
<evidence type="ECO:0000256" key="2">
    <source>
        <dbReference type="ARBA" id="ARBA00022692"/>
    </source>
</evidence>
<dbReference type="SUPFAM" id="SSF90123">
    <property type="entry name" value="ABC transporter transmembrane region"/>
    <property type="match status" value="1"/>
</dbReference>
<dbReference type="RefSeq" id="WP_182502130.1">
    <property type="nucleotide sequence ID" value="NZ_JACJHX010000003.1"/>
</dbReference>
<reference evidence="10 11" key="1">
    <citation type="submission" date="2020-08" db="EMBL/GenBank/DDBJ databases">
        <title>Genomic Encyclopedia of Type Strains, Phase IV (KMG-IV): sequencing the most valuable type-strain genomes for metagenomic binning, comparative biology and taxonomic classification.</title>
        <authorList>
            <person name="Goeker M."/>
        </authorList>
    </citation>
    <scope>NUCLEOTIDE SEQUENCE [LARGE SCALE GENOMIC DNA]</scope>
    <source>
        <strain evidence="10 11">DSM 105481</strain>
    </source>
</reference>
<evidence type="ECO:0000259" key="9">
    <source>
        <dbReference type="PROSITE" id="PS50929"/>
    </source>
</evidence>
<evidence type="ECO:0000313" key="10">
    <source>
        <dbReference type="EMBL" id="MBA9026248.1"/>
    </source>
</evidence>
<proteinExistence type="predicted"/>
<dbReference type="PROSITE" id="PS50929">
    <property type="entry name" value="ABC_TM1F"/>
    <property type="match status" value="1"/>
</dbReference>
<keyword evidence="10" id="KW-0378">Hydrolase</keyword>
<keyword evidence="4 10" id="KW-0067">ATP-binding</keyword>
<evidence type="ECO:0000256" key="4">
    <source>
        <dbReference type="ARBA" id="ARBA00022840"/>
    </source>
</evidence>
<keyword evidence="2 7" id="KW-0812">Transmembrane</keyword>
<comment type="caution">
    <text evidence="10">The sequence shown here is derived from an EMBL/GenBank/DDBJ whole genome shotgun (WGS) entry which is preliminary data.</text>
</comment>
<dbReference type="PROSITE" id="PS50893">
    <property type="entry name" value="ABC_TRANSPORTER_2"/>
    <property type="match status" value="1"/>
</dbReference>
<feature type="transmembrane region" description="Helical" evidence="7">
    <location>
        <begin position="35"/>
        <end position="56"/>
    </location>
</feature>
<keyword evidence="5 7" id="KW-1133">Transmembrane helix</keyword>
<name>A0ABR6CNL4_9BACI</name>
<dbReference type="EC" id="3.6.3.-" evidence="10"/>
<feature type="transmembrane region" description="Helical" evidence="7">
    <location>
        <begin position="257"/>
        <end position="282"/>
    </location>
</feature>
<dbReference type="GO" id="GO:0016787">
    <property type="term" value="F:hydrolase activity"/>
    <property type="evidence" value="ECO:0007669"/>
    <property type="project" value="UniProtKB-KW"/>
</dbReference>
<organism evidence="10 11">
    <name type="scientific">Peribacillus huizhouensis</name>
    <dbReference type="NCBI Taxonomy" id="1501239"/>
    <lineage>
        <taxon>Bacteria</taxon>
        <taxon>Bacillati</taxon>
        <taxon>Bacillota</taxon>
        <taxon>Bacilli</taxon>
        <taxon>Bacillales</taxon>
        <taxon>Bacillaceae</taxon>
        <taxon>Peribacillus</taxon>
    </lineage>
</organism>
<evidence type="ECO:0000256" key="3">
    <source>
        <dbReference type="ARBA" id="ARBA00022741"/>
    </source>
</evidence>
<feature type="domain" description="ABC transporter" evidence="8">
    <location>
        <begin position="352"/>
        <end position="586"/>
    </location>
</feature>
<dbReference type="InterPro" id="IPR027417">
    <property type="entry name" value="P-loop_NTPase"/>
</dbReference>
<keyword evidence="3" id="KW-0547">Nucleotide-binding</keyword>
<dbReference type="Gene3D" id="3.40.50.300">
    <property type="entry name" value="P-loop containing nucleotide triphosphate hydrolases"/>
    <property type="match status" value="1"/>
</dbReference>
<dbReference type="InterPro" id="IPR017871">
    <property type="entry name" value="ABC_transporter-like_CS"/>
</dbReference>
<dbReference type="PROSITE" id="PS00211">
    <property type="entry name" value="ABC_TRANSPORTER_1"/>
    <property type="match status" value="1"/>
</dbReference>
<dbReference type="PANTHER" id="PTHR43394:SF1">
    <property type="entry name" value="ATP-BINDING CASSETTE SUB-FAMILY B MEMBER 10, MITOCHONDRIAL"/>
    <property type="match status" value="1"/>
</dbReference>
<dbReference type="Pfam" id="PF00005">
    <property type="entry name" value="ABC_tran"/>
    <property type="match status" value="1"/>
</dbReference>
<dbReference type="GO" id="GO:0005524">
    <property type="term" value="F:ATP binding"/>
    <property type="evidence" value="ECO:0007669"/>
    <property type="project" value="UniProtKB-KW"/>
</dbReference>
<dbReference type="InterPro" id="IPR003593">
    <property type="entry name" value="AAA+_ATPase"/>
</dbReference>
<comment type="subcellular location">
    <subcellularLocation>
        <location evidence="1">Cell membrane</location>
        <topology evidence="1">Multi-pass membrane protein</topology>
    </subcellularLocation>
</comment>
<keyword evidence="6 7" id="KW-0472">Membrane</keyword>
<feature type="transmembrane region" description="Helical" evidence="7">
    <location>
        <begin position="294"/>
        <end position="316"/>
    </location>
</feature>
<dbReference type="EMBL" id="JACJHX010000003">
    <property type="protein sequence ID" value="MBA9026248.1"/>
    <property type="molecule type" value="Genomic_DNA"/>
</dbReference>
<evidence type="ECO:0000256" key="7">
    <source>
        <dbReference type="SAM" id="Phobius"/>
    </source>
</evidence>
<sequence>MKNKIVTLVSPYFAWSDFQKTFTLLKPFVLQYKKAYFVLSFILFIQIFFTLAFAWFFGNLTDAAISSNLDRIKALVPIGVGLILLNIITTYIYIIYETIAINGIKKDLKSYLFSHILRLPAGKLATLESGNLLSHFNNDIHSIDGVIGSSLIELIRLPIIYIAVFIYLYQINPIICFVSLIVAPLAIGFGVFFGLLLRRNNRRIYTLFGKINTILNESFSGLTVIRSFTLEKLTFNKLLKKNDELYRLEIANSKLRAWFFTAGELLCSFYFLFSLCLGAYFVFTGEMTVGSLLIYVNLVNYLVNPLTGLAAMWASFQRSATAVERLSTVLDLEPESYGLPSYNKAINTVSSIRFQNVTFGYEYNQIIFDRFQLEIPVEKVVALVGPSGAGKSTLFNLLQGFHKPSEGDVFINNRSTADYSLEELRSAVAYVPQETFLFSGTIRENLQIARPNVTEMEITQACSQAFLHDYIMSLPEGYDTKIGERGIRLSGGQKQRLAIARAVLKNAPILLLDEATSALDSETELYVQKALQELMKNRTTIIIAHRLSTIQNADVIIAIENGKIVQMGSHEELLQNKGLYEKLYNIQYGREKRKPFRAVAE</sequence>
<feature type="transmembrane region" description="Helical" evidence="7">
    <location>
        <begin position="177"/>
        <end position="197"/>
    </location>
</feature>
<evidence type="ECO:0000259" key="8">
    <source>
        <dbReference type="PROSITE" id="PS50893"/>
    </source>
</evidence>
<evidence type="ECO:0000256" key="6">
    <source>
        <dbReference type="ARBA" id="ARBA00023136"/>
    </source>
</evidence>
<dbReference type="PANTHER" id="PTHR43394">
    <property type="entry name" value="ATP-DEPENDENT PERMEASE MDL1, MITOCHONDRIAL"/>
    <property type="match status" value="1"/>
</dbReference>
<feature type="domain" description="ABC transmembrane type-1" evidence="9">
    <location>
        <begin position="37"/>
        <end position="318"/>
    </location>
</feature>
<dbReference type="InterPro" id="IPR039421">
    <property type="entry name" value="Type_1_exporter"/>
</dbReference>
<evidence type="ECO:0000256" key="1">
    <source>
        <dbReference type="ARBA" id="ARBA00004651"/>
    </source>
</evidence>